<dbReference type="Pfam" id="PF03865">
    <property type="entry name" value="ShlB"/>
    <property type="match status" value="1"/>
</dbReference>
<dbReference type="Gene3D" id="2.40.160.50">
    <property type="entry name" value="membrane protein fhac: a member of the omp85/tpsb transporter family"/>
    <property type="match status" value="1"/>
</dbReference>
<evidence type="ECO:0000313" key="2">
    <source>
        <dbReference type="EMBL" id="CAB3916839.1"/>
    </source>
</evidence>
<name>A0A6S7ER40_9BURK</name>
<dbReference type="InterPro" id="IPR051544">
    <property type="entry name" value="TPS_OM_transporter"/>
</dbReference>
<dbReference type="Proteomes" id="UP000494203">
    <property type="component" value="Unassembled WGS sequence"/>
</dbReference>
<dbReference type="InterPro" id="IPR005565">
    <property type="entry name" value="Hemolysn_activator_HlyB_C"/>
</dbReference>
<accession>A0A6S7ER40</accession>
<dbReference type="AlphaFoldDB" id="A0A6S7ER40"/>
<protein>
    <recommendedName>
        <fullName evidence="1">Haemolysin activator HlyB C-terminal domain-containing protein</fullName>
    </recommendedName>
</protein>
<dbReference type="GO" id="GO:0008320">
    <property type="term" value="F:protein transmembrane transporter activity"/>
    <property type="evidence" value="ECO:0007669"/>
    <property type="project" value="TreeGrafter"/>
</dbReference>
<feature type="domain" description="Haemolysin activator HlyB C-terminal" evidence="1">
    <location>
        <begin position="2"/>
        <end position="61"/>
    </location>
</feature>
<dbReference type="PANTHER" id="PTHR34597">
    <property type="entry name" value="SLR1661 PROTEIN"/>
    <property type="match status" value="1"/>
</dbReference>
<dbReference type="PANTHER" id="PTHR34597:SF3">
    <property type="entry name" value="OUTER MEMBRANE TRANSPORTER CDIB"/>
    <property type="match status" value="1"/>
</dbReference>
<dbReference type="GO" id="GO:0098046">
    <property type="term" value="C:type V protein secretion system complex"/>
    <property type="evidence" value="ECO:0007669"/>
    <property type="project" value="TreeGrafter"/>
</dbReference>
<reference evidence="2 3" key="1">
    <citation type="submission" date="2020-04" db="EMBL/GenBank/DDBJ databases">
        <authorList>
            <person name="De Canck E."/>
        </authorList>
    </citation>
    <scope>NUCLEOTIDE SEQUENCE [LARGE SCALE GENOMIC DNA]</scope>
    <source>
        <strain evidence="2 3">LMG 26788</strain>
    </source>
</reference>
<keyword evidence="3" id="KW-1185">Reference proteome</keyword>
<evidence type="ECO:0000259" key="1">
    <source>
        <dbReference type="Pfam" id="PF03865"/>
    </source>
</evidence>
<dbReference type="EMBL" id="CADIKZ010000021">
    <property type="protein sequence ID" value="CAB3916839.1"/>
    <property type="molecule type" value="Genomic_DNA"/>
</dbReference>
<gene>
    <name evidence="2" type="ORF">LMG26788_05111</name>
</gene>
<organism evidence="2 3">
    <name type="scientific">Achromobacter pulmonis</name>
    <dbReference type="NCBI Taxonomy" id="1389932"/>
    <lineage>
        <taxon>Bacteria</taxon>
        <taxon>Pseudomonadati</taxon>
        <taxon>Pseudomonadota</taxon>
        <taxon>Betaproteobacteria</taxon>
        <taxon>Burkholderiales</taxon>
        <taxon>Alcaligenaceae</taxon>
        <taxon>Achromobacter</taxon>
    </lineage>
</organism>
<proteinExistence type="predicted"/>
<dbReference type="GO" id="GO:0046819">
    <property type="term" value="P:protein secretion by the type V secretion system"/>
    <property type="evidence" value="ECO:0007669"/>
    <property type="project" value="TreeGrafter"/>
</dbReference>
<evidence type="ECO:0000313" key="3">
    <source>
        <dbReference type="Proteomes" id="UP000494203"/>
    </source>
</evidence>
<sequence>MTLAAEDGWTLRNDLSLDLGGLAGMPGQQLYAGLDAGRVGGPSAQYLASRTLVGAVAGLRGRIAMPGVANAVNASYDLSAGWPLKKPDNLKTQSTVFAATLMFEF</sequence>